<dbReference type="PANTHER" id="PTHR42711:SF5">
    <property type="entry name" value="ABC TRANSPORTER ATP-BINDING PROTEIN NATA"/>
    <property type="match status" value="1"/>
</dbReference>
<protein>
    <recommendedName>
        <fullName evidence="5">ABC transporter domain-containing protein</fullName>
    </recommendedName>
</protein>
<dbReference type="GO" id="GO:0016887">
    <property type="term" value="F:ATP hydrolysis activity"/>
    <property type="evidence" value="ECO:0007669"/>
    <property type="project" value="InterPro"/>
</dbReference>
<dbReference type="EMBL" id="CP006720">
    <property type="protein sequence ID" value="AHI58182.1"/>
    <property type="molecule type" value="Genomic_DNA"/>
</dbReference>
<dbReference type="InterPro" id="IPR027417">
    <property type="entry name" value="P-loop_NTPase"/>
</dbReference>
<evidence type="ECO:0000313" key="6">
    <source>
        <dbReference type="EMBL" id="AHI58182.1"/>
    </source>
</evidence>
<organism evidence="6 7">
    <name type="scientific">Spiroplasma mirum ATCC 29335</name>
    <dbReference type="NCBI Taxonomy" id="838561"/>
    <lineage>
        <taxon>Bacteria</taxon>
        <taxon>Bacillati</taxon>
        <taxon>Mycoplasmatota</taxon>
        <taxon>Mollicutes</taxon>
        <taxon>Entomoplasmatales</taxon>
        <taxon>Spiroplasmataceae</taxon>
        <taxon>Spiroplasma</taxon>
    </lineage>
</organism>
<dbReference type="STRING" id="838561.P344_04285"/>
<feature type="domain" description="ABC transporter" evidence="5">
    <location>
        <begin position="18"/>
        <end position="105"/>
    </location>
</feature>
<keyword evidence="3" id="KW-0547">Nucleotide-binding</keyword>
<sequence>MSNYTKTTSGGKIQYHFSNNKIKENIGIQFQNGDWPDGLSAKDNLNFYWTLYTPHVSEEETTDLIKAFDLSEFFTCPLNPLSGGQRQRFNALLAVFHKPELIILDKVSTGLDIQLRYNILKFLKNMTQDHKKKKKQLC</sequence>
<gene>
    <name evidence="6" type="ORF">P344_04285</name>
</gene>
<dbReference type="GO" id="GO:0005524">
    <property type="term" value="F:ATP binding"/>
    <property type="evidence" value="ECO:0007669"/>
    <property type="project" value="UniProtKB-KW"/>
</dbReference>
<dbReference type="SUPFAM" id="SSF52540">
    <property type="entry name" value="P-loop containing nucleoside triphosphate hydrolases"/>
    <property type="match status" value="1"/>
</dbReference>
<dbReference type="InterPro" id="IPR050763">
    <property type="entry name" value="ABC_transporter_ATP-binding"/>
</dbReference>
<name>W6ALX2_9MOLU</name>
<dbReference type="eggNOG" id="COG1131">
    <property type="taxonomic scope" value="Bacteria"/>
</dbReference>
<dbReference type="RefSeq" id="WP_051477555.1">
    <property type="nucleotide sequence ID" value="NZ_CP006720.1"/>
</dbReference>
<evidence type="ECO:0000313" key="7">
    <source>
        <dbReference type="Proteomes" id="UP000019260"/>
    </source>
</evidence>
<dbReference type="HOGENOM" id="CLU_1853962_0_0_14"/>
<dbReference type="PANTHER" id="PTHR42711">
    <property type="entry name" value="ABC TRANSPORTER ATP-BINDING PROTEIN"/>
    <property type="match status" value="1"/>
</dbReference>
<dbReference type="Proteomes" id="UP000019260">
    <property type="component" value="Chromosome"/>
</dbReference>
<comment type="similarity">
    <text evidence="1">Belongs to the ABC transporter superfamily.</text>
</comment>
<dbReference type="Gene3D" id="3.40.50.300">
    <property type="entry name" value="P-loop containing nucleotide triphosphate hydrolases"/>
    <property type="match status" value="1"/>
</dbReference>
<accession>W6ALX2</accession>
<proteinExistence type="inferred from homology"/>
<evidence type="ECO:0000256" key="2">
    <source>
        <dbReference type="ARBA" id="ARBA00022448"/>
    </source>
</evidence>
<dbReference type="KEGG" id="smia:P344_04285"/>
<dbReference type="InterPro" id="IPR003439">
    <property type="entry name" value="ABC_transporter-like_ATP-bd"/>
</dbReference>
<reference evidence="6 7" key="1">
    <citation type="submission" date="2013-09" db="EMBL/GenBank/DDBJ databases">
        <title>Complete genome sequence of Spiroplasma mirum suckling mouse cataract agent.</title>
        <authorList>
            <person name="Landry C.A."/>
            <person name="Bastian F.O."/>
            <person name="Thune R.L."/>
        </authorList>
    </citation>
    <scope>NUCLEOTIDE SEQUENCE [LARGE SCALE GENOMIC DNA]</scope>
    <source>
        <strain evidence="6 7">SMCA</strain>
    </source>
</reference>
<evidence type="ECO:0000256" key="4">
    <source>
        <dbReference type="ARBA" id="ARBA00022840"/>
    </source>
</evidence>
<keyword evidence="2" id="KW-0813">Transport</keyword>
<evidence type="ECO:0000256" key="1">
    <source>
        <dbReference type="ARBA" id="ARBA00005417"/>
    </source>
</evidence>
<keyword evidence="4" id="KW-0067">ATP-binding</keyword>
<dbReference type="Pfam" id="PF00005">
    <property type="entry name" value="ABC_tran"/>
    <property type="match status" value="1"/>
</dbReference>
<dbReference type="AlphaFoldDB" id="W6ALX2"/>
<evidence type="ECO:0000259" key="5">
    <source>
        <dbReference type="Pfam" id="PF00005"/>
    </source>
</evidence>
<keyword evidence="7" id="KW-1185">Reference proteome</keyword>
<evidence type="ECO:0000256" key="3">
    <source>
        <dbReference type="ARBA" id="ARBA00022741"/>
    </source>
</evidence>
<dbReference type="PATRIC" id="fig|838561.3.peg.815"/>